<dbReference type="Proteomes" id="UP000070412">
    <property type="component" value="Unassembled WGS sequence"/>
</dbReference>
<protein>
    <submittedName>
        <fullName evidence="2 3">Motile sperm domain-containing protein 2</fullName>
    </submittedName>
</protein>
<dbReference type="GO" id="GO:0012505">
    <property type="term" value="C:endomembrane system"/>
    <property type="evidence" value="ECO:0007669"/>
    <property type="project" value="TreeGrafter"/>
</dbReference>
<dbReference type="Gene3D" id="3.40.525.10">
    <property type="entry name" value="CRAL-TRIO lipid binding domain"/>
    <property type="match status" value="1"/>
</dbReference>
<evidence type="ECO:0000313" key="2">
    <source>
        <dbReference type="EMBL" id="KAF7495112.1"/>
    </source>
</evidence>
<dbReference type="InterPro" id="IPR036865">
    <property type="entry name" value="CRAL-TRIO_dom_sf"/>
</dbReference>
<dbReference type="CDD" id="cd00170">
    <property type="entry name" value="SEC14"/>
    <property type="match status" value="1"/>
</dbReference>
<dbReference type="OrthoDB" id="75724at2759"/>
<evidence type="ECO:0000313" key="4">
    <source>
        <dbReference type="EnsemblMetazoa" id="KAF7495112.1"/>
    </source>
</evidence>
<reference evidence="2" key="3">
    <citation type="submission" date="2020-01" db="EMBL/GenBank/DDBJ databases">
        <authorList>
            <person name="Korhonen P.K.K."/>
            <person name="Guangxu M.G."/>
            <person name="Wang T.W."/>
            <person name="Stroehlein A.J.S."/>
            <person name="Young N.D."/>
            <person name="Ang C.-S.A."/>
            <person name="Fernando D.W.F."/>
            <person name="Lu H.L."/>
            <person name="Taylor S.T."/>
            <person name="Ehtesham M.E.M."/>
            <person name="Najaraj S.H.N."/>
            <person name="Harsha G.H.G."/>
            <person name="Madugundu A.M."/>
            <person name="Renuse S.R."/>
            <person name="Holt D.H."/>
            <person name="Pandey A.P."/>
            <person name="Papenfuss A.P."/>
            <person name="Gasser R.B.G."/>
            <person name="Fischer K.F."/>
        </authorList>
    </citation>
    <scope>NUCLEOTIDE SEQUENCE</scope>
    <source>
        <strain evidence="2">SSS_KF_BRIS2020</strain>
    </source>
</reference>
<dbReference type="InterPro" id="IPR036273">
    <property type="entry name" value="CRAL/TRIO_N_dom_sf"/>
</dbReference>
<reference evidence="4" key="4">
    <citation type="submission" date="2022-06" db="UniProtKB">
        <authorList>
            <consortium name="EnsemblMetazoa"/>
        </authorList>
    </citation>
    <scope>IDENTIFICATION</scope>
</reference>
<dbReference type="PANTHER" id="PTHR46384:SF1">
    <property type="entry name" value="MOTILE SPERM DOMAIN-CONTAINING PROTEIN 2"/>
    <property type="match status" value="1"/>
</dbReference>
<evidence type="ECO:0000313" key="3">
    <source>
        <dbReference type="EMBL" id="KPM08081.1"/>
    </source>
</evidence>
<proteinExistence type="predicted"/>
<reference evidence="3 6" key="1">
    <citation type="journal article" date="2015" name="Parasit. Vectors">
        <title>Draft genome of the scabies mite.</title>
        <authorList>
            <person name="Rider S.D.Jr."/>
            <person name="Morgan M.S."/>
            <person name="Arlian L.G."/>
        </authorList>
    </citation>
    <scope>NUCLEOTIDE SEQUENCE [LARGE SCALE GENOMIC DNA]</scope>
    <source>
        <strain evidence="3">Arlian Lab</strain>
    </source>
</reference>
<name>A0A132AAR3_SARSC</name>
<dbReference type="PROSITE" id="PS50191">
    <property type="entry name" value="CRAL_TRIO"/>
    <property type="match status" value="1"/>
</dbReference>
<dbReference type="AlphaFoldDB" id="A0A132AAR3"/>
<dbReference type="SMART" id="SM00516">
    <property type="entry name" value="SEC14"/>
    <property type="match status" value="1"/>
</dbReference>
<reference evidence="5" key="2">
    <citation type="journal article" date="2020" name="PLoS Negl. Trop. Dis.">
        <title>High-quality nuclear genome for Sarcoptes scabiei-A critical resource for a neglected parasite.</title>
        <authorList>
            <person name="Korhonen P.K."/>
            <person name="Gasser R.B."/>
            <person name="Ma G."/>
            <person name="Wang T."/>
            <person name="Stroehlein A.J."/>
            <person name="Young N.D."/>
            <person name="Ang C.S."/>
            <person name="Fernando D.D."/>
            <person name="Lu H.C."/>
            <person name="Taylor S."/>
            <person name="Reynolds S.L."/>
            <person name="Mofiz E."/>
            <person name="Najaraj S.H."/>
            <person name="Gowda H."/>
            <person name="Madugundu A."/>
            <person name="Renuse S."/>
            <person name="Holt D."/>
            <person name="Pandey A."/>
            <person name="Papenfuss A.T."/>
            <person name="Fischer K."/>
        </authorList>
    </citation>
    <scope>NUCLEOTIDE SEQUENCE [LARGE SCALE GENOMIC DNA]</scope>
</reference>
<dbReference type="EMBL" id="WVUK01000050">
    <property type="protein sequence ID" value="KAF7495112.1"/>
    <property type="molecule type" value="Genomic_DNA"/>
</dbReference>
<dbReference type="PANTHER" id="PTHR46384">
    <property type="entry name" value="MOTILE SPERM DOMAIN-CONTAINING PROTEIN 2"/>
    <property type="match status" value="1"/>
</dbReference>
<evidence type="ECO:0000259" key="1">
    <source>
        <dbReference type="PROSITE" id="PS50191"/>
    </source>
</evidence>
<dbReference type="Pfam" id="PF00650">
    <property type="entry name" value="CRAL_TRIO"/>
    <property type="match status" value="1"/>
</dbReference>
<accession>A0A132AAR3</accession>
<dbReference type="EMBL" id="JXLN01012177">
    <property type="protein sequence ID" value="KPM08081.1"/>
    <property type="molecule type" value="Genomic_DNA"/>
</dbReference>
<feature type="domain" description="CRAL-TRIO" evidence="1">
    <location>
        <begin position="97"/>
        <end position="253"/>
    </location>
</feature>
<dbReference type="VEuPathDB" id="VectorBase:SSCA001779"/>
<dbReference type="SUPFAM" id="SSF52087">
    <property type="entry name" value="CRAL/TRIO domain"/>
    <property type="match status" value="1"/>
</dbReference>
<dbReference type="InterPro" id="IPR001251">
    <property type="entry name" value="CRAL-TRIO_dom"/>
</dbReference>
<evidence type="ECO:0000313" key="5">
    <source>
        <dbReference type="Proteomes" id="UP000070412"/>
    </source>
</evidence>
<dbReference type="Proteomes" id="UP000616769">
    <property type="component" value="Unassembled WGS sequence"/>
</dbReference>
<keyword evidence="5" id="KW-1185">Reference proteome</keyword>
<dbReference type="EnsemblMetazoa" id="SSS_10s_mrna">
    <property type="protein sequence ID" value="KAF7495112.1"/>
    <property type="gene ID" value="SSS_10"/>
</dbReference>
<evidence type="ECO:0000313" key="6">
    <source>
        <dbReference type="Proteomes" id="UP000616769"/>
    </source>
</evidence>
<organism evidence="3 6">
    <name type="scientific">Sarcoptes scabiei</name>
    <name type="common">Itch mite</name>
    <name type="synonym">Acarus scabiei</name>
    <dbReference type="NCBI Taxonomy" id="52283"/>
    <lineage>
        <taxon>Eukaryota</taxon>
        <taxon>Metazoa</taxon>
        <taxon>Ecdysozoa</taxon>
        <taxon>Arthropoda</taxon>
        <taxon>Chelicerata</taxon>
        <taxon>Arachnida</taxon>
        <taxon>Acari</taxon>
        <taxon>Acariformes</taxon>
        <taxon>Sarcoptiformes</taxon>
        <taxon>Astigmata</taxon>
        <taxon>Psoroptidia</taxon>
        <taxon>Sarcoptoidea</taxon>
        <taxon>Sarcoptidae</taxon>
        <taxon>Sarcoptinae</taxon>
        <taxon>Sarcoptes</taxon>
    </lineage>
</organism>
<sequence>MLLLPDFRSKMEQDHQDDSINDRCKQKIQMVQEKFFECYHRDPKSFHPNDIEMIRTDEWWTLRFIKWNKENEEKALKQMIQAFKWRKSFGINERDANDLPIEFAKSAALFPLGTDYKGRNVIYIRVKVYRKIRVLNLFFQQFVAGIIDVVDKRSGPNGYVLVFDVAGIGWGNVDIEFLQFMIQLLQIYFPYGLRYTICHNVPKYLRPFWTMAKMFVGNHAEKTLRFSDGDEIKKYIPIESLPRYLGGECDFDFTDYEETRLCPSVRDLASKYGFTQDEVNRYYKIFEPCLLEAEKLAKFGSS</sequence>
<gene>
    <name evidence="2" type="primary">SSS_10g</name>
    <name evidence="3" type="ORF">QR98_0065950</name>
    <name evidence="2" type="ORF">SSS_10</name>
</gene>
<dbReference type="InterPro" id="IPR053012">
    <property type="entry name" value="ER-organelle_contact"/>
</dbReference>
<dbReference type="SUPFAM" id="SSF46938">
    <property type="entry name" value="CRAL/TRIO N-terminal domain"/>
    <property type="match status" value="1"/>
</dbReference>
<dbReference type="GO" id="GO:0140284">
    <property type="term" value="C:endoplasmic reticulum-endosome membrane contact site"/>
    <property type="evidence" value="ECO:0007669"/>
    <property type="project" value="TreeGrafter"/>
</dbReference>